<dbReference type="Gramene" id="Bo00881s010.1">
    <property type="protein sequence ID" value="Bo00881s010.1"/>
    <property type="gene ID" value="Bo00881s010"/>
</dbReference>
<evidence type="ECO:0000313" key="2">
    <source>
        <dbReference type="EnsemblPlants" id="Bo00881s010.1"/>
    </source>
</evidence>
<reference evidence="2" key="2">
    <citation type="submission" date="2015-06" db="UniProtKB">
        <authorList>
            <consortium name="EnsemblPlants"/>
        </authorList>
    </citation>
    <scope>IDENTIFICATION</scope>
</reference>
<dbReference type="HOGENOM" id="CLU_042974_0_0_1"/>
<proteinExistence type="predicted"/>
<accession>A0A0D2ZRV9</accession>
<feature type="region of interest" description="Disordered" evidence="1">
    <location>
        <begin position="160"/>
        <end position="182"/>
    </location>
</feature>
<protein>
    <submittedName>
        <fullName evidence="2">Uncharacterized protein</fullName>
    </submittedName>
</protein>
<name>A0A0D2ZRV9_BRAOL</name>
<evidence type="ECO:0000256" key="1">
    <source>
        <dbReference type="SAM" id="MobiDB-lite"/>
    </source>
</evidence>
<reference evidence="2" key="1">
    <citation type="journal article" date="2014" name="Genome Biol.">
        <title>Transcriptome and methylome profiling reveals relics of genome dominance in the mesopolyploid Brassica oleracea.</title>
        <authorList>
            <person name="Parkin I.A."/>
            <person name="Koh C."/>
            <person name="Tang H."/>
            <person name="Robinson S.J."/>
            <person name="Kagale S."/>
            <person name="Clarke W.E."/>
            <person name="Town C.D."/>
            <person name="Nixon J."/>
            <person name="Krishnakumar V."/>
            <person name="Bidwell S.L."/>
            <person name="Denoeud F."/>
            <person name="Belcram H."/>
            <person name="Links M.G."/>
            <person name="Just J."/>
            <person name="Clarke C."/>
            <person name="Bender T."/>
            <person name="Huebert T."/>
            <person name="Mason A.S."/>
            <person name="Pires J.C."/>
            <person name="Barker G."/>
            <person name="Moore J."/>
            <person name="Walley P.G."/>
            <person name="Manoli S."/>
            <person name="Batley J."/>
            <person name="Edwards D."/>
            <person name="Nelson M.N."/>
            <person name="Wang X."/>
            <person name="Paterson A.H."/>
            <person name="King G."/>
            <person name="Bancroft I."/>
            <person name="Chalhoub B."/>
            <person name="Sharpe A.G."/>
        </authorList>
    </citation>
    <scope>NUCLEOTIDE SEQUENCE [LARGE SCALE GENOMIC DNA]</scope>
    <source>
        <strain evidence="2">cv. TO1000</strain>
    </source>
</reference>
<organism evidence="2 3">
    <name type="scientific">Brassica oleracea var. oleracea</name>
    <dbReference type="NCBI Taxonomy" id="109376"/>
    <lineage>
        <taxon>Eukaryota</taxon>
        <taxon>Viridiplantae</taxon>
        <taxon>Streptophyta</taxon>
        <taxon>Embryophyta</taxon>
        <taxon>Tracheophyta</taxon>
        <taxon>Spermatophyta</taxon>
        <taxon>Magnoliopsida</taxon>
        <taxon>eudicotyledons</taxon>
        <taxon>Gunneridae</taxon>
        <taxon>Pentapetalae</taxon>
        <taxon>rosids</taxon>
        <taxon>malvids</taxon>
        <taxon>Brassicales</taxon>
        <taxon>Brassicaceae</taxon>
        <taxon>Brassiceae</taxon>
        <taxon>Brassica</taxon>
    </lineage>
</organism>
<dbReference type="AlphaFoldDB" id="A0A0D2ZRV9"/>
<keyword evidence="3" id="KW-1185">Reference proteome</keyword>
<dbReference type="Proteomes" id="UP000032141">
    <property type="component" value="Unassembled WGS sequence"/>
</dbReference>
<feature type="compositionally biased region" description="Acidic residues" evidence="1">
    <location>
        <begin position="168"/>
        <end position="180"/>
    </location>
</feature>
<sequence length="324" mass="37157">MKGCLRTPFEDQAERSSIDRAGQEIELPGRVFQPSSYWRGGGSIVLALHEGYAQLYSQRRCWETKPKSLNPEPVQSQFRDFTGRVSALISIFGEISLESLMEFYQSFSVSVGHRSSQCCEFVFHISRHRFDQAFCGHDIIGLTKMNKNLVENFLEFRNSQGRSRDAKDDQEDSPGDEDFATDQGARGRMVRLWRQAVGGILILGFRSISFLIRDSYSTIVVRFSKKDIQKKYSGELCTRFDVLPFSAINLGFFCGFGENKFYFSEKFSENVFCSITEDGKDMKMVLIDFGLKLMKGCLRTPFEDQAERSSRVNKEIELLVRVRL</sequence>
<dbReference type="EnsemblPlants" id="Bo00881s010.1">
    <property type="protein sequence ID" value="Bo00881s010.1"/>
    <property type="gene ID" value="Bo00881s010"/>
</dbReference>
<evidence type="ECO:0000313" key="3">
    <source>
        <dbReference type="Proteomes" id="UP000032141"/>
    </source>
</evidence>